<organism evidence="1 2">
    <name type="scientific">Candidatus Roizmanbacteria bacterium CG_4_10_14_0_8_um_filter_39_9</name>
    <dbReference type="NCBI Taxonomy" id="1974829"/>
    <lineage>
        <taxon>Bacteria</taxon>
        <taxon>Candidatus Roizmaniibacteriota</taxon>
    </lineage>
</organism>
<dbReference type="SUPFAM" id="SSF53474">
    <property type="entry name" value="alpha/beta-Hydrolases"/>
    <property type="match status" value="1"/>
</dbReference>
<protein>
    <recommendedName>
        <fullName evidence="3">Serine aminopeptidase S33 domain-containing protein</fullName>
    </recommendedName>
</protein>
<dbReference type="PANTHER" id="PTHR31591:SF1">
    <property type="entry name" value="UPF0613 PROTEIN PB24D3.06C"/>
    <property type="match status" value="1"/>
</dbReference>
<sequence length="297" mass="33314">MEGQLVRTITSDGLELAGFFVRGKSDIAVLHIHGTAGDFYTHKFIELEGHLLSKKKISFLTVNTRGHGVYADIRKHVKGKIEWFPCGGGFETFEDCILDIQAWIDFLTKQGIKKIILQGHSLGAQKVLYYQYKAKNPQVVGQIHLSPQNDAGYMLIKYGDQKYGEIDQTIKKLIKDGKGRDLLPPELSIICPMSATTYSGYLVEDGAGTLHPYHNPHSKNWNAFEDIKEKSLVVFGENDTFINHSCKSKSVKAIVAVLKSKKIKDLTVKVIKEANHSYIGTEGRLIKAISDWLETMF</sequence>
<dbReference type="Gene3D" id="3.40.50.1820">
    <property type="entry name" value="alpha/beta hydrolase"/>
    <property type="match status" value="1"/>
</dbReference>
<gene>
    <name evidence="1" type="ORF">COY90_01980</name>
</gene>
<dbReference type="EMBL" id="PFLF01000043">
    <property type="protein sequence ID" value="PIY69213.1"/>
    <property type="molecule type" value="Genomic_DNA"/>
</dbReference>
<dbReference type="InterPro" id="IPR029058">
    <property type="entry name" value="AB_hydrolase_fold"/>
</dbReference>
<evidence type="ECO:0008006" key="3">
    <source>
        <dbReference type="Google" id="ProtNLM"/>
    </source>
</evidence>
<dbReference type="PANTHER" id="PTHR31591">
    <property type="entry name" value="UPF0613 PROTEIN PB24D3.06C"/>
    <property type="match status" value="1"/>
</dbReference>
<dbReference type="AlphaFoldDB" id="A0A2M7QEA7"/>
<comment type="caution">
    <text evidence="1">The sequence shown here is derived from an EMBL/GenBank/DDBJ whole genome shotgun (WGS) entry which is preliminary data.</text>
</comment>
<name>A0A2M7QEA7_9BACT</name>
<evidence type="ECO:0000313" key="1">
    <source>
        <dbReference type="EMBL" id="PIY69213.1"/>
    </source>
</evidence>
<dbReference type="Pfam" id="PF08538">
    <property type="entry name" value="DUF1749"/>
    <property type="match status" value="1"/>
</dbReference>
<proteinExistence type="predicted"/>
<dbReference type="InterPro" id="IPR013744">
    <property type="entry name" value="SidJ"/>
</dbReference>
<dbReference type="Proteomes" id="UP000230108">
    <property type="component" value="Unassembled WGS sequence"/>
</dbReference>
<accession>A0A2M7QEA7</accession>
<evidence type="ECO:0000313" key="2">
    <source>
        <dbReference type="Proteomes" id="UP000230108"/>
    </source>
</evidence>
<reference evidence="2" key="1">
    <citation type="submission" date="2017-09" db="EMBL/GenBank/DDBJ databases">
        <title>Depth-based differentiation of microbial function through sediment-hosted aquifers and enrichment of novel symbionts in the deep terrestrial subsurface.</title>
        <authorList>
            <person name="Probst A.J."/>
            <person name="Ladd B."/>
            <person name="Jarett J.K."/>
            <person name="Geller-Mcgrath D.E."/>
            <person name="Sieber C.M.K."/>
            <person name="Emerson J.B."/>
            <person name="Anantharaman K."/>
            <person name="Thomas B.C."/>
            <person name="Malmstrom R."/>
            <person name="Stieglmeier M."/>
            <person name="Klingl A."/>
            <person name="Woyke T."/>
            <person name="Ryan C.M."/>
            <person name="Banfield J.F."/>
        </authorList>
    </citation>
    <scope>NUCLEOTIDE SEQUENCE [LARGE SCALE GENOMIC DNA]</scope>
</reference>